<name>A0A4U9F432_GIBZA</name>
<evidence type="ECO:0000313" key="1">
    <source>
        <dbReference type="EMBL" id="VIO54140.1"/>
    </source>
</evidence>
<dbReference type="Gene3D" id="3.40.390.10">
    <property type="entry name" value="Collagenase (Catalytic Domain)"/>
    <property type="match status" value="1"/>
</dbReference>
<sequence length="77" mass="8845">MGINEFSSGSEDLNYVFVFSYAFSKTWKPHMWNVFAHELGHVLGLRHEFAIGDDMTDDENGESPKIGMTKILDYTLR</sequence>
<organism evidence="1">
    <name type="scientific">Gibberella zeae</name>
    <name type="common">Wheat head blight fungus</name>
    <name type="synonym">Fusarium graminearum</name>
    <dbReference type="NCBI Taxonomy" id="5518"/>
    <lineage>
        <taxon>Eukaryota</taxon>
        <taxon>Fungi</taxon>
        <taxon>Dikarya</taxon>
        <taxon>Ascomycota</taxon>
        <taxon>Pezizomycotina</taxon>
        <taxon>Sordariomycetes</taxon>
        <taxon>Hypocreomycetidae</taxon>
        <taxon>Hypocreales</taxon>
        <taxon>Nectriaceae</taxon>
        <taxon>Fusarium</taxon>
    </lineage>
</organism>
<proteinExistence type="predicted"/>
<protein>
    <submittedName>
        <fullName evidence="1">Uncharacterized protein</fullName>
    </submittedName>
</protein>
<dbReference type="SUPFAM" id="SSF55486">
    <property type="entry name" value="Metalloproteases ('zincins'), catalytic domain"/>
    <property type="match status" value="1"/>
</dbReference>
<dbReference type="GO" id="GO:0008237">
    <property type="term" value="F:metallopeptidase activity"/>
    <property type="evidence" value="ECO:0007669"/>
    <property type="project" value="InterPro"/>
</dbReference>
<accession>A0A4U9F432</accession>
<reference evidence="1" key="1">
    <citation type="submission" date="2019-04" db="EMBL/GenBank/DDBJ databases">
        <authorList>
            <person name="Melise S."/>
            <person name="Noan J."/>
            <person name="Okalmin O."/>
        </authorList>
    </citation>
    <scope>NUCLEOTIDE SEQUENCE</scope>
    <source>
        <strain evidence="1">FN9</strain>
    </source>
</reference>
<gene>
    <name evidence="1" type="ORF">FUG_LOCUS114685</name>
</gene>
<dbReference type="OrthoDB" id="5081553at2759"/>
<dbReference type="EMBL" id="CAAKMV010000088">
    <property type="protein sequence ID" value="VIO54140.1"/>
    <property type="molecule type" value="Genomic_DNA"/>
</dbReference>
<dbReference type="InterPro" id="IPR024079">
    <property type="entry name" value="MetalloPept_cat_dom_sf"/>
</dbReference>
<dbReference type="AlphaFoldDB" id="A0A4U9F432"/>